<evidence type="ECO:0000256" key="2">
    <source>
        <dbReference type="ARBA" id="ARBA00008358"/>
    </source>
</evidence>
<feature type="transmembrane region" description="Helical" evidence="9">
    <location>
        <begin position="7"/>
        <end position="27"/>
    </location>
</feature>
<dbReference type="PANTHER" id="PTHR38779">
    <property type="entry name" value="TYPE II SECRETION SYSTEM PROTEIN I-RELATED"/>
    <property type="match status" value="1"/>
</dbReference>
<dbReference type="Proteomes" id="UP001149821">
    <property type="component" value="Unassembled WGS sequence"/>
</dbReference>
<evidence type="ECO:0000256" key="7">
    <source>
        <dbReference type="ARBA" id="ARBA00022989"/>
    </source>
</evidence>
<feature type="domain" description="Type II secretion system protein GspI C-terminal" evidence="10">
    <location>
        <begin position="40"/>
        <end position="117"/>
    </location>
</feature>
<dbReference type="InterPro" id="IPR003413">
    <property type="entry name" value="T2SS_GspI_C"/>
</dbReference>
<comment type="PTM">
    <text evidence="9">Cleaved by prepilin peptidase.</text>
</comment>
<evidence type="ECO:0000256" key="4">
    <source>
        <dbReference type="ARBA" id="ARBA00022481"/>
    </source>
</evidence>
<keyword evidence="4 9" id="KW-0488">Methylation</keyword>
<dbReference type="InterPro" id="IPR012902">
    <property type="entry name" value="N_methyl_site"/>
</dbReference>
<evidence type="ECO:0000256" key="8">
    <source>
        <dbReference type="ARBA" id="ARBA00023136"/>
    </source>
</evidence>
<dbReference type="Gene3D" id="3.30.1300.30">
    <property type="entry name" value="GSPII I/J protein-like"/>
    <property type="match status" value="1"/>
</dbReference>
<gene>
    <name evidence="11" type="primary">gspI</name>
    <name evidence="11" type="ORF">LRP49_20630</name>
</gene>
<comment type="subunit">
    <text evidence="9">Type II secretion is composed of four main components: the outer membrane complex, the inner membrane complex, the cytoplasmic secretion ATPase and the periplasm-spanning pseudopilus.</text>
</comment>
<dbReference type="SUPFAM" id="SSF54523">
    <property type="entry name" value="Pili subunits"/>
    <property type="match status" value="1"/>
</dbReference>
<dbReference type="EMBL" id="JAJUBB010000020">
    <property type="protein sequence ID" value="MDD1783585.1"/>
    <property type="molecule type" value="Genomic_DNA"/>
</dbReference>
<dbReference type="NCBIfam" id="TIGR02532">
    <property type="entry name" value="IV_pilin_GFxxxE"/>
    <property type="match status" value="1"/>
</dbReference>
<keyword evidence="3" id="KW-1003">Cell membrane</keyword>
<dbReference type="PANTHER" id="PTHR38779:SF2">
    <property type="entry name" value="TYPE II SECRETION SYSTEM PROTEIN I-RELATED"/>
    <property type="match status" value="1"/>
</dbReference>
<keyword evidence="5 9" id="KW-0997">Cell inner membrane</keyword>
<protein>
    <recommendedName>
        <fullName evidence="9">Type II secretion system protein I</fullName>
        <shortName evidence="9">T2SS minor pseudopilin I</shortName>
    </recommendedName>
</protein>
<proteinExistence type="inferred from homology"/>
<sequence>MRASRGFTLIEVLVAMAVFAVSALAVMNVSNQQVNTLSVLEEKTIAALVADNQLALLMLEDKAPSSAKNGKSEMAGREWYWTVKPIATEQKTLRAIDVIVWHDERKQSALATVRTYVPAN</sequence>
<evidence type="ECO:0000256" key="5">
    <source>
        <dbReference type="ARBA" id="ARBA00022519"/>
    </source>
</evidence>
<evidence type="ECO:0000256" key="6">
    <source>
        <dbReference type="ARBA" id="ARBA00022692"/>
    </source>
</evidence>
<keyword evidence="8 9" id="KW-0472">Membrane</keyword>
<evidence type="ECO:0000313" key="11">
    <source>
        <dbReference type="EMBL" id="MDD1783585.1"/>
    </source>
</evidence>
<organism evidence="11 12">
    <name type="scientific">Enterovibrio qingdaonensis</name>
    <dbReference type="NCBI Taxonomy" id="2899818"/>
    <lineage>
        <taxon>Bacteria</taxon>
        <taxon>Pseudomonadati</taxon>
        <taxon>Pseudomonadota</taxon>
        <taxon>Gammaproteobacteria</taxon>
        <taxon>Vibrionales</taxon>
        <taxon>Vibrionaceae</taxon>
        <taxon>Enterovibrio</taxon>
    </lineage>
</organism>
<comment type="caution">
    <text evidence="11">The sequence shown here is derived from an EMBL/GenBank/DDBJ whole genome shotgun (WGS) entry which is preliminary data.</text>
</comment>
<evidence type="ECO:0000256" key="1">
    <source>
        <dbReference type="ARBA" id="ARBA00004377"/>
    </source>
</evidence>
<evidence type="ECO:0000256" key="9">
    <source>
        <dbReference type="RuleBase" id="RU368030"/>
    </source>
</evidence>
<evidence type="ECO:0000313" key="12">
    <source>
        <dbReference type="Proteomes" id="UP001149821"/>
    </source>
</evidence>
<reference evidence="11" key="1">
    <citation type="submission" date="2021-12" db="EMBL/GenBank/DDBJ databases">
        <title>Enterovibrio ZSDZ35 sp. nov. and Enterovibrio ZSDZ42 sp. nov., isolated from coastal seawater in Qingdao.</title>
        <authorList>
            <person name="Zhang P."/>
        </authorList>
    </citation>
    <scope>NUCLEOTIDE SEQUENCE</scope>
    <source>
        <strain evidence="11">ZSDZ35</strain>
    </source>
</reference>
<dbReference type="Pfam" id="PF02501">
    <property type="entry name" value="T2SSI"/>
    <property type="match status" value="1"/>
</dbReference>
<evidence type="ECO:0000256" key="3">
    <source>
        <dbReference type="ARBA" id="ARBA00022475"/>
    </source>
</evidence>
<evidence type="ECO:0000259" key="10">
    <source>
        <dbReference type="Pfam" id="PF02501"/>
    </source>
</evidence>
<accession>A0ABT5QSV9</accession>
<dbReference type="InterPro" id="IPR045584">
    <property type="entry name" value="Pilin-like"/>
</dbReference>
<dbReference type="RefSeq" id="WP_274144551.1">
    <property type="nucleotide sequence ID" value="NZ_JAJUBB010000020.1"/>
</dbReference>
<dbReference type="PROSITE" id="PS00409">
    <property type="entry name" value="PROKAR_NTER_METHYL"/>
    <property type="match status" value="1"/>
</dbReference>
<comment type="similarity">
    <text evidence="2 9">Belongs to the GSP I family.</text>
</comment>
<keyword evidence="7 9" id="KW-1133">Transmembrane helix</keyword>
<keyword evidence="6 9" id="KW-0812">Transmembrane</keyword>
<keyword evidence="12" id="KW-1185">Reference proteome</keyword>
<name>A0ABT5QSV9_9GAMM</name>
<dbReference type="Pfam" id="PF07963">
    <property type="entry name" value="N_methyl"/>
    <property type="match status" value="1"/>
</dbReference>
<comment type="subcellular location">
    <subcellularLocation>
        <location evidence="1 9">Cell inner membrane</location>
        <topology evidence="1 9">Single-pass membrane protein</topology>
    </subcellularLocation>
</comment>
<dbReference type="InterPro" id="IPR010052">
    <property type="entry name" value="T2SS_protein-GspI"/>
</dbReference>
<comment type="function">
    <text evidence="9">Component of the type II secretion system required for the energy-dependent secretion of extracellular factors such as proteases and toxins from the periplasm.</text>
</comment>
<dbReference type="NCBIfam" id="TIGR01707">
    <property type="entry name" value="gspI"/>
    <property type="match status" value="1"/>
</dbReference>